<sequence>MKPRLSLLILCILLPLFSAAAQDTLKTAFKYKDARELTLLGKPATVQDSGYHRINEPQRKDVPKAVAGLATNSAGIMVQFQTNSKAIKLKWALAKFNTLWNMTPAAINGLDLYGWNGKNWQYVATARPTALQNEDLVVSNLDGQLRHYRVHLPLYAAAEQVQVGVEESATLEKAYQDFIPRKKVVIYGSSITQGASASRPGMAYPAILSRQLNLETFNLGFSGSGKMELPLADILGQMEADVYVLDCVPNPSPEQIKERAVPFIKRLRELRPNTPILMVESIFRENAHWDQEKKVTVTRQNQEFRKAFDQLKKEKFANLYYLPTKDLIGHDHEATLDGSHLTDVGFTRLADKVGKQLKKLLR</sequence>
<evidence type="ECO:0000259" key="2">
    <source>
        <dbReference type="Pfam" id="PF14606"/>
    </source>
</evidence>
<dbReference type="Gene3D" id="3.40.50.1110">
    <property type="entry name" value="SGNH hydrolase"/>
    <property type="match status" value="1"/>
</dbReference>
<evidence type="ECO:0000313" key="5">
    <source>
        <dbReference type="Proteomes" id="UP000563094"/>
    </source>
</evidence>
<dbReference type="EMBL" id="JACJIQ010000015">
    <property type="protein sequence ID" value="MBA9078700.1"/>
    <property type="molecule type" value="Genomic_DNA"/>
</dbReference>
<evidence type="ECO:0000259" key="3">
    <source>
        <dbReference type="Pfam" id="PF14607"/>
    </source>
</evidence>
<feature type="domain" description="SGNH hydrolase-type esterase N-terminal" evidence="3">
    <location>
        <begin position="30"/>
        <end position="170"/>
    </location>
</feature>
<dbReference type="Proteomes" id="UP000563094">
    <property type="component" value="Unassembled WGS sequence"/>
</dbReference>
<organism evidence="4 5">
    <name type="scientific">Rufibacter quisquiliarum</name>
    <dbReference type="NCBI Taxonomy" id="1549639"/>
    <lineage>
        <taxon>Bacteria</taxon>
        <taxon>Pseudomonadati</taxon>
        <taxon>Bacteroidota</taxon>
        <taxon>Cytophagia</taxon>
        <taxon>Cytophagales</taxon>
        <taxon>Hymenobacteraceae</taxon>
        <taxon>Rufibacter</taxon>
    </lineage>
</organism>
<dbReference type="InterPro" id="IPR032740">
    <property type="entry name" value="GxDLY"/>
</dbReference>
<dbReference type="Pfam" id="PF14606">
    <property type="entry name" value="Lipase_GDSL_3"/>
    <property type="match status" value="1"/>
</dbReference>
<dbReference type="AlphaFoldDB" id="A0A839GJ99"/>
<dbReference type="SUPFAM" id="SSF52266">
    <property type="entry name" value="SGNH hydrolase"/>
    <property type="match status" value="1"/>
</dbReference>
<proteinExistence type="predicted"/>
<feature type="signal peptide" evidence="1">
    <location>
        <begin position="1"/>
        <end position="20"/>
    </location>
</feature>
<feature type="chain" id="PRO_5032720089" description="Hydrolase" evidence="1">
    <location>
        <begin position="21"/>
        <end position="362"/>
    </location>
</feature>
<evidence type="ECO:0000313" key="4">
    <source>
        <dbReference type="EMBL" id="MBA9078700.1"/>
    </source>
</evidence>
<dbReference type="Gene3D" id="2.60.120.260">
    <property type="entry name" value="Galactose-binding domain-like"/>
    <property type="match status" value="1"/>
</dbReference>
<dbReference type="PANTHER" id="PTHR30383">
    <property type="entry name" value="THIOESTERASE 1/PROTEASE 1/LYSOPHOSPHOLIPASE L1"/>
    <property type="match status" value="1"/>
</dbReference>
<dbReference type="InterPro" id="IPR051532">
    <property type="entry name" value="Ester_Hydrolysis_Enzymes"/>
</dbReference>
<gene>
    <name evidence="4" type="ORF">FHS90_003430</name>
</gene>
<evidence type="ECO:0000256" key="1">
    <source>
        <dbReference type="SAM" id="SignalP"/>
    </source>
</evidence>
<dbReference type="PANTHER" id="PTHR30383:SF29">
    <property type="entry name" value="SGNH HYDROLASE-TYPE ESTERASE DOMAIN-CONTAINING PROTEIN"/>
    <property type="match status" value="1"/>
</dbReference>
<dbReference type="InterPro" id="IPR013830">
    <property type="entry name" value="SGNH_hydro"/>
</dbReference>
<dbReference type="RefSeq" id="WP_182513839.1">
    <property type="nucleotide sequence ID" value="NZ_JACJIQ010000015.1"/>
</dbReference>
<feature type="domain" description="SGNH hydrolase-type esterase" evidence="2">
    <location>
        <begin position="182"/>
        <end position="357"/>
    </location>
</feature>
<dbReference type="GO" id="GO:0016788">
    <property type="term" value="F:hydrolase activity, acting on ester bonds"/>
    <property type="evidence" value="ECO:0007669"/>
    <property type="project" value="UniProtKB-ARBA"/>
</dbReference>
<evidence type="ECO:0008006" key="6">
    <source>
        <dbReference type="Google" id="ProtNLM"/>
    </source>
</evidence>
<accession>A0A839GJ99</accession>
<keyword evidence="5" id="KW-1185">Reference proteome</keyword>
<protein>
    <recommendedName>
        <fullName evidence="6">Hydrolase</fullName>
    </recommendedName>
</protein>
<reference evidence="4 5" key="1">
    <citation type="submission" date="2020-08" db="EMBL/GenBank/DDBJ databases">
        <title>Genomic Encyclopedia of Type Strains, Phase IV (KMG-IV): sequencing the most valuable type-strain genomes for metagenomic binning, comparative biology and taxonomic classification.</title>
        <authorList>
            <person name="Goeker M."/>
        </authorList>
    </citation>
    <scope>NUCLEOTIDE SEQUENCE [LARGE SCALE GENOMIC DNA]</scope>
    <source>
        <strain evidence="4 5">DSM 29854</strain>
    </source>
</reference>
<name>A0A839GJ99_9BACT</name>
<comment type="caution">
    <text evidence="4">The sequence shown here is derived from an EMBL/GenBank/DDBJ whole genome shotgun (WGS) entry which is preliminary data.</text>
</comment>
<dbReference type="InterPro" id="IPR036514">
    <property type="entry name" value="SGNH_hydro_sf"/>
</dbReference>
<keyword evidence="1" id="KW-0732">Signal</keyword>
<dbReference type="Pfam" id="PF14607">
    <property type="entry name" value="GxDLY"/>
    <property type="match status" value="1"/>
</dbReference>